<evidence type="ECO:0000313" key="2">
    <source>
        <dbReference type="EMBL" id="TWU33388.1"/>
    </source>
</evidence>
<reference evidence="2 3" key="1">
    <citation type="submission" date="2019-02" db="EMBL/GenBank/DDBJ databases">
        <title>Deep-cultivation of Planctomycetes and their phenomic and genomic characterization uncovers novel biology.</title>
        <authorList>
            <person name="Wiegand S."/>
            <person name="Jogler M."/>
            <person name="Boedeker C."/>
            <person name="Pinto D."/>
            <person name="Vollmers J."/>
            <person name="Rivas-Marin E."/>
            <person name="Kohn T."/>
            <person name="Peeters S.H."/>
            <person name="Heuer A."/>
            <person name="Rast P."/>
            <person name="Oberbeckmann S."/>
            <person name="Bunk B."/>
            <person name="Jeske O."/>
            <person name="Meyerdierks A."/>
            <person name="Storesund J.E."/>
            <person name="Kallscheuer N."/>
            <person name="Luecker S."/>
            <person name="Lage O.M."/>
            <person name="Pohl T."/>
            <person name="Merkel B.J."/>
            <person name="Hornburger P."/>
            <person name="Mueller R.-W."/>
            <person name="Bruemmer F."/>
            <person name="Labrenz M."/>
            <person name="Spormann A.M."/>
            <person name="Op Den Camp H."/>
            <person name="Overmann J."/>
            <person name="Amann R."/>
            <person name="Jetten M.S.M."/>
            <person name="Mascher T."/>
            <person name="Medema M.H."/>
            <person name="Devos D.P."/>
            <person name="Kaster A.-K."/>
            <person name="Ovreas L."/>
            <person name="Rohde M."/>
            <person name="Galperin M.Y."/>
            <person name="Jogler C."/>
        </authorList>
    </citation>
    <scope>NUCLEOTIDE SEQUENCE [LARGE SCALE GENOMIC DNA]</scope>
    <source>
        <strain evidence="2 3">Poly41</strain>
    </source>
</reference>
<evidence type="ECO:0000313" key="3">
    <source>
        <dbReference type="Proteomes" id="UP000319143"/>
    </source>
</evidence>
<accession>A0A5C6D9G2</accession>
<name>A0A5C6D9G2_9BACT</name>
<sequence length="292" mass="33436">MHCVLLADLAALVSQHADAISLGDDQEMADSVTHYWTSTRSRLELWHQVIARYRRAESVGDSITMSQWWNLHMTVLEEILVSETLCRVIAAVGKALDEKNGRDDVAPITETVFQSHLEVRARVHHLMLFGRGSTVRNAVRLNRLRKGVERWTDALLGRMIPRCSTAARYTIDTNRANAYAEECSGWEPLPERETACWLFNIAMHDMLMRRTTNRPALPRSNQRVADSVLRMFPRVGFDSLGTMKSHWLRQLERGTKTSEHQPSKPILETKHHPIDATRVSGESKPSSQRWYI</sequence>
<dbReference type="Proteomes" id="UP000319143">
    <property type="component" value="Unassembled WGS sequence"/>
</dbReference>
<feature type="compositionally biased region" description="Basic and acidic residues" evidence="1">
    <location>
        <begin position="253"/>
        <end position="275"/>
    </location>
</feature>
<proteinExistence type="predicted"/>
<dbReference type="OrthoDB" id="290892at2"/>
<dbReference type="AlphaFoldDB" id="A0A5C6D9G2"/>
<protein>
    <submittedName>
        <fullName evidence="2">Uncharacterized protein</fullName>
    </submittedName>
</protein>
<evidence type="ECO:0000256" key="1">
    <source>
        <dbReference type="SAM" id="MobiDB-lite"/>
    </source>
</evidence>
<feature type="compositionally biased region" description="Polar residues" evidence="1">
    <location>
        <begin position="283"/>
        <end position="292"/>
    </location>
</feature>
<organism evidence="2 3">
    <name type="scientific">Novipirellula artificiosorum</name>
    <dbReference type="NCBI Taxonomy" id="2528016"/>
    <lineage>
        <taxon>Bacteria</taxon>
        <taxon>Pseudomonadati</taxon>
        <taxon>Planctomycetota</taxon>
        <taxon>Planctomycetia</taxon>
        <taxon>Pirellulales</taxon>
        <taxon>Pirellulaceae</taxon>
        <taxon>Novipirellula</taxon>
    </lineage>
</organism>
<comment type="caution">
    <text evidence="2">The sequence shown here is derived from an EMBL/GenBank/DDBJ whole genome shotgun (WGS) entry which is preliminary data.</text>
</comment>
<gene>
    <name evidence="2" type="ORF">Poly41_51420</name>
</gene>
<keyword evidence="3" id="KW-1185">Reference proteome</keyword>
<dbReference type="EMBL" id="SJPV01000010">
    <property type="protein sequence ID" value="TWU33388.1"/>
    <property type="molecule type" value="Genomic_DNA"/>
</dbReference>
<dbReference type="RefSeq" id="WP_146529754.1">
    <property type="nucleotide sequence ID" value="NZ_SJPV01000010.1"/>
</dbReference>
<feature type="region of interest" description="Disordered" evidence="1">
    <location>
        <begin position="253"/>
        <end position="292"/>
    </location>
</feature>